<reference evidence="4 5" key="1">
    <citation type="submission" date="2024-05" db="EMBL/GenBank/DDBJ databases">
        <title>Haplotype-resolved chromosome-level genome assembly of Huyou (Citrus changshanensis).</title>
        <authorList>
            <person name="Miao C."/>
            <person name="Chen W."/>
            <person name="Wu Y."/>
            <person name="Wang L."/>
            <person name="Zhao S."/>
            <person name="Grierson D."/>
            <person name="Xu C."/>
            <person name="Chen K."/>
        </authorList>
    </citation>
    <scope>NUCLEOTIDE SEQUENCE [LARGE SCALE GENOMIC DNA]</scope>
    <source>
        <strain evidence="4">01-14</strain>
        <tissue evidence="4">Leaf</tissue>
    </source>
</reference>
<dbReference type="GO" id="GO:0003676">
    <property type="term" value="F:nucleic acid binding"/>
    <property type="evidence" value="ECO:0007669"/>
    <property type="project" value="InterPro"/>
</dbReference>
<dbReference type="Gene3D" id="3.30.420.10">
    <property type="entry name" value="Ribonuclease H-like superfamily/Ribonuclease H"/>
    <property type="match status" value="1"/>
</dbReference>
<evidence type="ECO:0000259" key="3">
    <source>
        <dbReference type="Pfam" id="PF22936"/>
    </source>
</evidence>
<dbReference type="Pfam" id="PF22936">
    <property type="entry name" value="Pol_BBD"/>
    <property type="match status" value="1"/>
</dbReference>
<dbReference type="PANTHER" id="PTHR47481:SF9">
    <property type="entry name" value="RETROTRANSPOSON GAG DOMAIN-CONTAINING PROTEIN"/>
    <property type="match status" value="1"/>
</dbReference>
<feature type="region of interest" description="Disordered" evidence="1">
    <location>
        <begin position="87"/>
        <end position="146"/>
    </location>
</feature>
<dbReference type="InterPro" id="IPR036397">
    <property type="entry name" value="RNaseH_sf"/>
</dbReference>
<evidence type="ECO:0008006" key="6">
    <source>
        <dbReference type="Google" id="ProtNLM"/>
    </source>
</evidence>
<dbReference type="InterPro" id="IPR012337">
    <property type="entry name" value="RNaseH-like_sf"/>
</dbReference>
<evidence type="ECO:0000256" key="1">
    <source>
        <dbReference type="SAM" id="MobiDB-lite"/>
    </source>
</evidence>
<dbReference type="SUPFAM" id="SSF53098">
    <property type="entry name" value="Ribonuclease H-like"/>
    <property type="match status" value="1"/>
</dbReference>
<organism evidence="4 5">
    <name type="scientific">Citrus x changshan-huyou</name>
    <dbReference type="NCBI Taxonomy" id="2935761"/>
    <lineage>
        <taxon>Eukaryota</taxon>
        <taxon>Viridiplantae</taxon>
        <taxon>Streptophyta</taxon>
        <taxon>Embryophyta</taxon>
        <taxon>Tracheophyta</taxon>
        <taxon>Spermatophyta</taxon>
        <taxon>Magnoliopsida</taxon>
        <taxon>eudicotyledons</taxon>
        <taxon>Gunneridae</taxon>
        <taxon>Pentapetalae</taxon>
        <taxon>rosids</taxon>
        <taxon>malvids</taxon>
        <taxon>Sapindales</taxon>
        <taxon>Rutaceae</taxon>
        <taxon>Aurantioideae</taxon>
        <taxon>Citrus</taxon>
    </lineage>
</organism>
<feature type="compositionally biased region" description="Polar residues" evidence="1">
    <location>
        <begin position="136"/>
        <end position="146"/>
    </location>
</feature>
<evidence type="ECO:0000313" key="5">
    <source>
        <dbReference type="Proteomes" id="UP001428341"/>
    </source>
</evidence>
<dbReference type="EMBL" id="JBCGBO010000001">
    <property type="protein sequence ID" value="KAK9230147.1"/>
    <property type="molecule type" value="Genomic_DNA"/>
</dbReference>
<proteinExistence type="predicted"/>
<dbReference type="InterPro" id="IPR025724">
    <property type="entry name" value="GAG-pre-integrase_dom"/>
</dbReference>
<sequence length="429" mass="47506">MGLQETLMKLSCGSSSVADYLGSINTIADDLALAGAPLDNIKLVIHALNGLGPEFKEIAAAIRARDTVISFEELHDKLVEYESFLRREEGQSSSPPMTVNNTHSHTKNGKKGNNKNWNNQPRNNGQGNGQGTSNKSENPNTNTSKNPNVICQFCEKRGHSARQCYHAKKIMLREHPPTANHTATSTSASPNCLMDSAASHHVTGDLNNLSLNQPYEGPDEIVIGDGTGLNITHTGSSKLSTPTTSFSLSNVLCVPSIKQNIVSVFQFFNSNKTSVEFFPSYFFVKDLTTGAHLIRGRNRNNIYEWPTMRKKSMIVQRACVGIKTSFDVWHNRLGHPSSKILKYLVSNKILPIKSSRSCSSFFCDSCLCNKSHRLSFGVSSLSSRGPLDLIYTDVWGPSPIQSIDGFSYYVIFVDHFTKYSWLFPMQKKI</sequence>
<gene>
    <name evidence="4" type="ORF">WN944_023114</name>
</gene>
<dbReference type="AlphaFoldDB" id="A0AAP0MZQ6"/>
<dbReference type="InterPro" id="IPR054722">
    <property type="entry name" value="PolX-like_BBD"/>
</dbReference>
<feature type="compositionally biased region" description="Polar residues" evidence="1">
    <location>
        <begin position="91"/>
        <end position="103"/>
    </location>
</feature>
<evidence type="ECO:0000259" key="2">
    <source>
        <dbReference type="Pfam" id="PF13976"/>
    </source>
</evidence>
<name>A0AAP0MZQ6_9ROSI</name>
<comment type="caution">
    <text evidence="4">The sequence shown here is derived from an EMBL/GenBank/DDBJ whole genome shotgun (WGS) entry which is preliminary data.</text>
</comment>
<dbReference type="PANTHER" id="PTHR47481">
    <property type="match status" value="1"/>
</dbReference>
<protein>
    <recommendedName>
        <fullName evidence="6">GAG-pre-integrase domain-containing protein</fullName>
    </recommendedName>
</protein>
<dbReference type="Pfam" id="PF13976">
    <property type="entry name" value="gag_pre-integrs"/>
    <property type="match status" value="1"/>
</dbReference>
<keyword evidence="5" id="KW-1185">Reference proteome</keyword>
<feature type="domain" description="GAG-pre-integrase" evidence="2">
    <location>
        <begin position="310"/>
        <end position="371"/>
    </location>
</feature>
<evidence type="ECO:0000313" key="4">
    <source>
        <dbReference type="EMBL" id="KAK9230147.1"/>
    </source>
</evidence>
<feature type="compositionally biased region" description="Low complexity" evidence="1">
    <location>
        <begin position="114"/>
        <end position="135"/>
    </location>
</feature>
<dbReference type="Pfam" id="PF14223">
    <property type="entry name" value="Retrotran_gag_2"/>
    <property type="match status" value="1"/>
</dbReference>
<feature type="compositionally biased region" description="Basic residues" evidence="1">
    <location>
        <begin position="104"/>
        <end position="113"/>
    </location>
</feature>
<dbReference type="Proteomes" id="UP001428341">
    <property type="component" value="Unassembled WGS sequence"/>
</dbReference>
<accession>A0AAP0MZQ6</accession>
<feature type="domain" description="Retrovirus-related Pol polyprotein from transposon TNT 1-94-like beta-barrel" evidence="3">
    <location>
        <begin position="193"/>
        <end position="267"/>
    </location>
</feature>